<dbReference type="AlphaFoldDB" id="A0AAD2JH10"/>
<reference evidence="3" key="1">
    <citation type="submission" date="2023-08" db="EMBL/GenBank/DDBJ databases">
        <authorList>
            <person name="Audoor S."/>
            <person name="Bilcke G."/>
        </authorList>
    </citation>
    <scope>NUCLEOTIDE SEQUENCE</scope>
</reference>
<evidence type="ECO:0008006" key="5">
    <source>
        <dbReference type="Google" id="ProtNLM"/>
    </source>
</evidence>
<feature type="region of interest" description="Disordered" evidence="2">
    <location>
        <begin position="713"/>
        <end position="743"/>
    </location>
</feature>
<sequence>MPEEEDVGKQSGDLTSHEKRKRNREGDQDEHGRIIRQESYAIAIKNLPPTGEEISEMKRFFEKRIDSRGAKINASRRNGYIRVEFPTKEMQIAALKLDFSKIGSSDTSVEEWIGNEEALHQNDDNAHPKRRRLTYTVVIKNLNLTDSILSEVECYFAGRIGSHPNDLHARHGEWNSNVFLELSTRQEQQAALRLDGSTMGSKTMEVQEWNEGGLPQNRTNEHVPDPPDPQSTSKALPPLKPTDEKDDELVLRQRMQLIQKQSIMVLAAANSKYEKRVADQSSKIEELEAQLNNYKLKEQLQENERQGRQGDPNDMFQIRLKSLCHERDIQLRNRDSEINSLKDRLKTALEANAQQGQSIRAKSANMTERLKNLQQEKDARIKVLVSNVQSLETKLKDSTALNDEKEQLISMLNHSVTMEHQQVEDPQIGKGDDSREKELLKIQCKQKEVILKELTIQIDQLKQDLVDTADMQKNGTQAKLEKAISEERKKNAKLQGQVKKKDEDIKAKKQKITNQRNQLAVLQKLQGGKNAQTKVMVSNVQSLETIQKDSTTLNGENEQLNMMLSRSVTMADKRISDAQNEEGNGAHEVELPKIHCKEKDHELKGLRKVIDRLKHDLVSTIALKDELQAKFEKAIAMERMRNAQLQGQTTQEISVAPAKVEGNEIEKLRNQLKNKEEKNRRQKVNLTALLAKIKQREQSLECLKESVKKMKNERQKKDLYTNSQRESIATKVEPSVPSASRQQDSTVEQMEAKLFKVIQDQNALLAENQSLRRDKQDMERSKEEENEQLLEEIEQMKLNHAMELGLMEGSDLSEEVDGLKEELEKAHHRIEEMESKGMVNSQATTI</sequence>
<dbReference type="Proteomes" id="UP001295423">
    <property type="component" value="Unassembled WGS sequence"/>
</dbReference>
<feature type="coiled-coil region" evidence="1">
    <location>
        <begin position="596"/>
        <end position="630"/>
    </location>
</feature>
<feature type="region of interest" description="Disordered" evidence="2">
    <location>
        <begin position="212"/>
        <end position="244"/>
    </location>
</feature>
<feature type="region of interest" description="Disordered" evidence="2">
    <location>
        <begin position="768"/>
        <end position="788"/>
    </location>
</feature>
<keyword evidence="4" id="KW-1185">Reference proteome</keyword>
<feature type="compositionally biased region" description="Basic and acidic residues" evidence="2">
    <location>
        <begin position="24"/>
        <end position="36"/>
    </location>
</feature>
<keyword evidence="1" id="KW-0175">Coiled coil</keyword>
<evidence type="ECO:0000313" key="4">
    <source>
        <dbReference type="Proteomes" id="UP001295423"/>
    </source>
</evidence>
<feature type="coiled-coil region" evidence="1">
    <location>
        <begin position="270"/>
        <end position="304"/>
    </location>
</feature>
<evidence type="ECO:0000313" key="3">
    <source>
        <dbReference type="EMBL" id="CAJ1949987.1"/>
    </source>
</evidence>
<dbReference type="EMBL" id="CAKOGP040001759">
    <property type="protein sequence ID" value="CAJ1949987.1"/>
    <property type="molecule type" value="Genomic_DNA"/>
</dbReference>
<feature type="region of interest" description="Disordered" evidence="2">
    <location>
        <begin position="1"/>
        <end position="36"/>
    </location>
</feature>
<protein>
    <recommendedName>
        <fullName evidence="5">RRM domain-containing protein</fullName>
    </recommendedName>
</protein>
<accession>A0AAD2JH10</accession>
<name>A0AAD2JH10_9STRA</name>
<evidence type="ECO:0000256" key="2">
    <source>
        <dbReference type="SAM" id="MobiDB-lite"/>
    </source>
</evidence>
<feature type="compositionally biased region" description="Basic and acidic residues" evidence="2">
    <location>
        <begin position="770"/>
        <end position="783"/>
    </location>
</feature>
<comment type="caution">
    <text evidence="3">The sequence shown here is derived from an EMBL/GenBank/DDBJ whole genome shotgun (WGS) entry which is preliminary data.</text>
</comment>
<organism evidence="3 4">
    <name type="scientific">Cylindrotheca closterium</name>
    <dbReference type="NCBI Taxonomy" id="2856"/>
    <lineage>
        <taxon>Eukaryota</taxon>
        <taxon>Sar</taxon>
        <taxon>Stramenopiles</taxon>
        <taxon>Ochrophyta</taxon>
        <taxon>Bacillariophyta</taxon>
        <taxon>Bacillariophyceae</taxon>
        <taxon>Bacillariophycidae</taxon>
        <taxon>Bacillariales</taxon>
        <taxon>Bacillariaceae</taxon>
        <taxon>Cylindrotheca</taxon>
    </lineage>
</organism>
<proteinExistence type="predicted"/>
<feature type="coiled-coil region" evidence="1">
    <location>
        <begin position="356"/>
        <end position="408"/>
    </location>
</feature>
<gene>
    <name evidence="3" type="ORF">CYCCA115_LOCUS12365</name>
</gene>
<feature type="coiled-coil region" evidence="1">
    <location>
        <begin position="444"/>
        <end position="525"/>
    </location>
</feature>
<feature type="coiled-coil region" evidence="1">
    <location>
        <begin position="658"/>
        <end position="713"/>
    </location>
</feature>
<evidence type="ECO:0000256" key="1">
    <source>
        <dbReference type="SAM" id="Coils"/>
    </source>
</evidence>